<protein>
    <submittedName>
        <fullName evidence="2">Uncharacterized protein</fullName>
    </submittedName>
</protein>
<dbReference type="GeneID" id="81584495"/>
<reference evidence="2" key="1">
    <citation type="journal article" date="2023" name="IMA Fungus">
        <title>Comparative genomic study of the Penicillium genus elucidates a diverse pangenome and 15 lateral gene transfer events.</title>
        <authorList>
            <person name="Petersen C."/>
            <person name="Sorensen T."/>
            <person name="Nielsen M.R."/>
            <person name="Sondergaard T.E."/>
            <person name="Sorensen J.L."/>
            <person name="Fitzpatrick D.A."/>
            <person name="Frisvad J.C."/>
            <person name="Nielsen K.L."/>
        </authorList>
    </citation>
    <scope>NUCLEOTIDE SEQUENCE</scope>
    <source>
        <strain evidence="2">IBT 12815</strain>
    </source>
</reference>
<comment type="caution">
    <text evidence="2">The sequence shown here is derived from an EMBL/GenBank/DDBJ whole genome shotgun (WGS) entry which is preliminary data.</text>
</comment>
<dbReference type="Proteomes" id="UP001213799">
    <property type="component" value="Unassembled WGS sequence"/>
</dbReference>
<dbReference type="AlphaFoldDB" id="A0AAD6H9K2"/>
<keyword evidence="3" id="KW-1185">Reference proteome</keyword>
<proteinExistence type="predicted"/>
<gene>
    <name evidence="2" type="ORF">N7537_003195</name>
</gene>
<reference evidence="2" key="2">
    <citation type="submission" date="2023-01" db="EMBL/GenBank/DDBJ databases">
        <authorList>
            <person name="Petersen C."/>
        </authorList>
    </citation>
    <scope>NUCLEOTIDE SEQUENCE</scope>
    <source>
        <strain evidence="2">IBT 12815</strain>
    </source>
</reference>
<organism evidence="2 3">
    <name type="scientific">Penicillium hordei</name>
    <dbReference type="NCBI Taxonomy" id="40994"/>
    <lineage>
        <taxon>Eukaryota</taxon>
        <taxon>Fungi</taxon>
        <taxon>Dikarya</taxon>
        <taxon>Ascomycota</taxon>
        <taxon>Pezizomycotina</taxon>
        <taxon>Eurotiomycetes</taxon>
        <taxon>Eurotiomycetidae</taxon>
        <taxon>Eurotiales</taxon>
        <taxon>Aspergillaceae</taxon>
        <taxon>Penicillium</taxon>
    </lineage>
</organism>
<dbReference type="RefSeq" id="XP_056759248.1">
    <property type="nucleotide sequence ID" value="XM_056894253.1"/>
</dbReference>
<evidence type="ECO:0000256" key="1">
    <source>
        <dbReference type="SAM" id="MobiDB-lite"/>
    </source>
</evidence>
<dbReference type="EMBL" id="JAQJAE010000001">
    <property type="protein sequence ID" value="KAJ5618081.1"/>
    <property type="molecule type" value="Genomic_DNA"/>
</dbReference>
<accession>A0AAD6H9K2</accession>
<feature type="region of interest" description="Disordered" evidence="1">
    <location>
        <begin position="39"/>
        <end position="81"/>
    </location>
</feature>
<feature type="compositionally biased region" description="Polar residues" evidence="1">
    <location>
        <begin position="70"/>
        <end position="81"/>
    </location>
</feature>
<name>A0AAD6H9K2_9EURO</name>
<sequence>MAAQQAQPSDKVHEYHLGTTPIMKTVHSLKTKLGVVAANSPSSSTPYMYGCSARQDPSASSLGQPHESPSLVSRQSRNNVD</sequence>
<evidence type="ECO:0000313" key="2">
    <source>
        <dbReference type="EMBL" id="KAJ5618081.1"/>
    </source>
</evidence>
<evidence type="ECO:0000313" key="3">
    <source>
        <dbReference type="Proteomes" id="UP001213799"/>
    </source>
</evidence>